<dbReference type="Proteomes" id="UP000185696">
    <property type="component" value="Unassembled WGS sequence"/>
</dbReference>
<keyword evidence="2" id="KW-0436">Ligase</keyword>
<keyword evidence="6" id="KW-1185">Reference proteome</keyword>
<feature type="domain" description="AMP-binding enzyme C-terminal" evidence="4">
    <location>
        <begin position="422"/>
        <end position="492"/>
    </location>
</feature>
<gene>
    <name evidence="5" type="ORF">BLA60_30890</name>
</gene>
<organism evidence="5 6">
    <name type="scientific">Actinophytocola xinjiangensis</name>
    <dbReference type="NCBI Taxonomy" id="485602"/>
    <lineage>
        <taxon>Bacteria</taxon>
        <taxon>Bacillati</taxon>
        <taxon>Actinomycetota</taxon>
        <taxon>Actinomycetes</taxon>
        <taxon>Pseudonocardiales</taxon>
        <taxon>Pseudonocardiaceae</taxon>
    </lineage>
</organism>
<feature type="domain" description="AMP-dependent synthetase/ligase" evidence="3">
    <location>
        <begin position="10"/>
        <end position="371"/>
    </location>
</feature>
<dbReference type="AlphaFoldDB" id="A0A7Z0WH78"/>
<evidence type="ECO:0000313" key="6">
    <source>
        <dbReference type="Proteomes" id="UP000185696"/>
    </source>
</evidence>
<dbReference type="InterPro" id="IPR045851">
    <property type="entry name" value="AMP-bd_C_sf"/>
</dbReference>
<name>A0A7Z0WH78_9PSEU</name>
<dbReference type="PANTHER" id="PTHR43201:SF5">
    <property type="entry name" value="MEDIUM-CHAIN ACYL-COA LIGASE ACSF2, MITOCHONDRIAL"/>
    <property type="match status" value="1"/>
</dbReference>
<evidence type="ECO:0000259" key="3">
    <source>
        <dbReference type="Pfam" id="PF00501"/>
    </source>
</evidence>
<protein>
    <recommendedName>
        <fullName evidence="7">Crotonobetaine/carnitine-CoA ligase</fullName>
    </recommendedName>
</protein>
<evidence type="ECO:0000256" key="2">
    <source>
        <dbReference type="ARBA" id="ARBA00022598"/>
    </source>
</evidence>
<dbReference type="SUPFAM" id="SSF56801">
    <property type="entry name" value="Acetyl-CoA synthetase-like"/>
    <property type="match status" value="1"/>
</dbReference>
<dbReference type="PANTHER" id="PTHR43201">
    <property type="entry name" value="ACYL-COA SYNTHETASE"/>
    <property type="match status" value="1"/>
</dbReference>
<evidence type="ECO:0008006" key="7">
    <source>
        <dbReference type="Google" id="ProtNLM"/>
    </source>
</evidence>
<dbReference type="InterPro" id="IPR025110">
    <property type="entry name" value="AMP-bd_C"/>
</dbReference>
<sequence length="537" mass="58909">MRTSTVSGVFEQRVRQAPDDPFFHCGATTDPWVTPRQLDERSARLAGGLAGLGVGRGDRVALLAPNRVEVMEAFLALVRLGAIQVPLNYWIRGEFLRYQLDDCGARVLITDRAGLETAAPLLAGTGIERVVLLDGEPPAGGVAYEDLCAADPVDPVDAAPGDLVSIVYTSGTTSKPKGCMLSNGYYVRIAEAYGLDDWVVPGDRLCTPFPLFHSAGQIIGVMTALVHGISLVVTPEFHASTFMAHAAELDATMLVGIGAFANAILDQPVRPTDGEHPFRLAIWTPLPVDRQQEFEERFGTPVMSEGFGQTESLLITRSPVTGRRDRATCGRPSPLYEVRIVDEDDAPLPVGTPGEIVVRPRDPYTMYSGYWNKPAETIEAWRNLWHHTGDFGQVDEDGFLTFVDRMKDRLRRRGENVSSMYLEDVLRGLPGVADVAVCAVPGRMGDDDIKACVVQDEPGALDPRTVFEYLRDRVAYFAIPRYVHLHETLPTNALRRVMKNALRDEGVPADCWDLEALGLVVPRDERRGTAPALPGRH</sequence>
<comment type="caution">
    <text evidence="5">The sequence shown here is derived from an EMBL/GenBank/DDBJ whole genome shotgun (WGS) entry which is preliminary data.</text>
</comment>
<dbReference type="Pfam" id="PF00501">
    <property type="entry name" value="AMP-binding"/>
    <property type="match status" value="1"/>
</dbReference>
<evidence type="ECO:0000256" key="1">
    <source>
        <dbReference type="ARBA" id="ARBA00006432"/>
    </source>
</evidence>
<evidence type="ECO:0000313" key="5">
    <source>
        <dbReference type="EMBL" id="OLF06671.1"/>
    </source>
</evidence>
<dbReference type="Pfam" id="PF13193">
    <property type="entry name" value="AMP-binding_C"/>
    <property type="match status" value="1"/>
</dbReference>
<dbReference type="RefSeq" id="WP_075136552.1">
    <property type="nucleotide sequence ID" value="NZ_MSIF01000020.1"/>
</dbReference>
<evidence type="ECO:0000259" key="4">
    <source>
        <dbReference type="Pfam" id="PF13193"/>
    </source>
</evidence>
<dbReference type="InterPro" id="IPR042099">
    <property type="entry name" value="ANL_N_sf"/>
</dbReference>
<dbReference type="GO" id="GO:0031956">
    <property type="term" value="F:medium-chain fatty acid-CoA ligase activity"/>
    <property type="evidence" value="ECO:0007669"/>
    <property type="project" value="TreeGrafter"/>
</dbReference>
<dbReference type="InterPro" id="IPR000873">
    <property type="entry name" value="AMP-dep_synth/lig_dom"/>
</dbReference>
<comment type="similarity">
    <text evidence="1">Belongs to the ATP-dependent AMP-binding enzyme family.</text>
</comment>
<reference evidence="5 6" key="1">
    <citation type="submission" date="2016-12" db="EMBL/GenBank/DDBJ databases">
        <title>The draft genome sequence of Actinophytocola xinjiangensis.</title>
        <authorList>
            <person name="Wang W."/>
            <person name="Yuan L."/>
        </authorList>
    </citation>
    <scope>NUCLEOTIDE SEQUENCE [LARGE SCALE GENOMIC DNA]</scope>
    <source>
        <strain evidence="5 6">CGMCC 4.4663</strain>
    </source>
</reference>
<accession>A0A7Z0WH78</accession>
<dbReference type="Gene3D" id="3.40.50.12780">
    <property type="entry name" value="N-terminal domain of ligase-like"/>
    <property type="match status" value="1"/>
</dbReference>
<proteinExistence type="inferred from homology"/>
<dbReference type="GO" id="GO:0006631">
    <property type="term" value="P:fatty acid metabolic process"/>
    <property type="evidence" value="ECO:0007669"/>
    <property type="project" value="TreeGrafter"/>
</dbReference>
<dbReference type="OrthoDB" id="2579187at2"/>
<dbReference type="EMBL" id="MSIF01000020">
    <property type="protein sequence ID" value="OLF06671.1"/>
    <property type="molecule type" value="Genomic_DNA"/>
</dbReference>
<dbReference type="Gene3D" id="3.30.300.30">
    <property type="match status" value="1"/>
</dbReference>
<dbReference type="InterPro" id="IPR020845">
    <property type="entry name" value="AMP-binding_CS"/>
</dbReference>
<dbReference type="PROSITE" id="PS00455">
    <property type="entry name" value="AMP_BINDING"/>
    <property type="match status" value="1"/>
</dbReference>